<name>A0AAI9UK11_9PEZI</name>
<feature type="region of interest" description="Disordered" evidence="4">
    <location>
        <begin position="1"/>
        <end position="53"/>
    </location>
</feature>
<evidence type="ECO:0000313" key="6">
    <source>
        <dbReference type="EMBL" id="KAK1457951.1"/>
    </source>
</evidence>
<gene>
    <name evidence="6" type="ORF">CCUS01_09600</name>
</gene>
<dbReference type="GO" id="GO:0031213">
    <property type="term" value="C:RSF complex"/>
    <property type="evidence" value="ECO:0007669"/>
    <property type="project" value="InterPro"/>
</dbReference>
<feature type="compositionally biased region" description="Pro residues" evidence="4">
    <location>
        <begin position="759"/>
        <end position="771"/>
    </location>
</feature>
<feature type="region of interest" description="Disordered" evidence="4">
    <location>
        <begin position="279"/>
        <end position="337"/>
    </location>
</feature>
<dbReference type="SUPFAM" id="SSF57903">
    <property type="entry name" value="FYVE/PHD zinc finger"/>
    <property type="match status" value="1"/>
</dbReference>
<evidence type="ECO:0000313" key="7">
    <source>
        <dbReference type="Proteomes" id="UP001239213"/>
    </source>
</evidence>
<feature type="compositionally biased region" description="Low complexity" evidence="4">
    <location>
        <begin position="704"/>
        <end position="713"/>
    </location>
</feature>
<keyword evidence="2" id="KW-0863">Zinc-finger</keyword>
<dbReference type="AlphaFoldDB" id="A0AAI9UK11"/>
<accession>A0AAI9UK11</accession>
<evidence type="ECO:0000256" key="3">
    <source>
        <dbReference type="ARBA" id="ARBA00022833"/>
    </source>
</evidence>
<feature type="region of interest" description="Disordered" evidence="4">
    <location>
        <begin position="471"/>
        <end position="497"/>
    </location>
</feature>
<dbReference type="GO" id="GO:0006355">
    <property type="term" value="P:regulation of DNA-templated transcription"/>
    <property type="evidence" value="ECO:0007669"/>
    <property type="project" value="InterPro"/>
</dbReference>
<dbReference type="InterPro" id="IPR028938">
    <property type="entry name" value="Rsf1-like"/>
</dbReference>
<feature type="region of interest" description="Disordered" evidence="4">
    <location>
        <begin position="580"/>
        <end position="818"/>
    </location>
</feature>
<dbReference type="Proteomes" id="UP001239213">
    <property type="component" value="Unassembled WGS sequence"/>
</dbReference>
<dbReference type="InterPro" id="IPR013083">
    <property type="entry name" value="Znf_RING/FYVE/PHD"/>
</dbReference>
<evidence type="ECO:0000256" key="1">
    <source>
        <dbReference type="ARBA" id="ARBA00022723"/>
    </source>
</evidence>
<dbReference type="Gene3D" id="3.30.40.10">
    <property type="entry name" value="Zinc/RING finger domain, C3HC4 (zinc finger)"/>
    <property type="match status" value="1"/>
</dbReference>
<proteinExistence type="predicted"/>
<dbReference type="GO" id="GO:0008270">
    <property type="term" value="F:zinc ion binding"/>
    <property type="evidence" value="ECO:0007669"/>
    <property type="project" value="UniProtKB-KW"/>
</dbReference>
<comment type="caution">
    <text evidence="6">The sequence shown here is derived from an EMBL/GenBank/DDBJ whole genome shotgun (WGS) entry which is preliminary data.</text>
</comment>
<evidence type="ECO:0000256" key="4">
    <source>
        <dbReference type="SAM" id="MobiDB-lite"/>
    </source>
</evidence>
<feature type="compositionally biased region" description="Low complexity" evidence="4">
    <location>
        <begin position="773"/>
        <end position="786"/>
    </location>
</feature>
<protein>
    <submittedName>
        <fullName evidence="6">PHD-finger domain-containing protein</fullName>
    </submittedName>
</protein>
<feature type="compositionally biased region" description="Basic and acidic residues" evidence="4">
    <location>
        <begin position="8"/>
        <end position="26"/>
    </location>
</feature>
<reference evidence="6" key="1">
    <citation type="submission" date="2016-11" db="EMBL/GenBank/DDBJ databases">
        <title>The genome sequence of Colletotrichum cuscutae.</title>
        <authorList>
            <person name="Baroncelli R."/>
        </authorList>
    </citation>
    <scope>NUCLEOTIDE SEQUENCE</scope>
    <source>
        <strain evidence="6">IMI 304802</strain>
    </source>
</reference>
<feature type="compositionally biased region" description="Polar residues" evidence="4">
    <location>
        <begin position="319"/>
        <end position="330"/>
    </location>
</feature>
<dbReference type="EMBL" id="MPDP01000280">
    <property type="protein sequence ID" value="KAK1457951.1"/>
    <property type="molecule type" value="Genomic_DNA"/>
</dbReference>
<keyword evidence="3" id="KW-0862">Zinc</keyword>
<dbReference type="PANTHER" id="PTHR14296:SF3">
    <property type="entry name" value="DIKAR, ISOFORM F"/>
    <property type="match status" value="1"/>
</dbReference>
<dbReference type="SMART" id="SM00249">
    <property type="entry name" value="PHD"/>
    <property type="match status" value="1"/>
</dbReference>
<organism evidence="6 7">
    <name type="scientific">Colletotrichum cuscutae</name>
    <dbReference type="NCBI Taxonomy" id="1209917"/>
    <lineage>
        <taxon>Eukaryota</taxon>
        <taxon>Fungi</taxon>
        <taxon>Dikarya</taxon>
        <taxon>Ascomycota</taxon>
        <taxon>Pezizomycotina</taxon>
        <taxon>Sordariomycetes</taxon>
        <taxon>Hypocreomycetidae</taxon>
        <taxon>Glomerellales</taxon>
        <taxon>Glomerellaceae</taxon>
        <taxon>Colletotrichum</taxon>
        <taxon>Colletotrichum acutatum species complex</taxon>
    </lineage>
</organism>
<keyword evidence="1" id="KW-0479">Metal-binding</keyword>
<feature type="region of interest" description="Disordered" evidence="4">
    <location>
        <begin position="407"/>
        <end position="427"/>
    </location>
</feature>
<evidence type="ECO:0000256" key="2">
    <source>
        <dbReference type="ARBA" id="ARBA00022771"/>
    </source>
</evidence>
<keyword evidence="7" id="KW-1185">Reference proteome</keyword>
<dbReference type="InterPro" id="IPR019786">
    <property type="entry name" value="Zinc_finger_PHD-type_CS"/>
</dbReference>
<feature type="compositionally biased region" description="Basic and acidic residues" evidence="4">
    <location>
        <begin position="663"/>
        <end position="688"/>
    </location>
</feature>
<feature type="domain" description="Zinc finger PHD-type" evidence="5">
    <location>
        <begin position="526"/>
        <end position="574"/>
    </location>
</feature>
<feature type="compositionally biased region" description="Pro residues" evidence="4">
    <location>
        <begin position="807"/>
        <end position="818"/>
    </location>
</feature>
<dbReference type="PANTHER" id="PTHR14296">
    <property type="entry name" value="REMODELING AND SPACING FACTOR 1"/>
    <property type="match status" value="1"/>
</dbReference>
<sequence>MRGRMVKIAREGREREPREQGQKDSAPDGSTPSRASPAGASNLRPDPPVLPRSVPLLKYTQDVTSKHAASSGPTISGRIDSSFDRLGASTQNASRTMVSSRKRTLQEAENGLKEEDSLLLRLRNQWQFANLCQWIYLFGKVVKIDDDLDTEDIETECLKPNAPVLQDIGLALLKFVSSHRGLTHELFDEYTRRQYLARTPEKNPFGTEEIAAKFTDFDVLTKVRILQQMTQWVMARPERVREKMEEQKDIDQASWRIEPIGWDKDDRTYFVLDDNRVYRMTEPPNPPTPKKKAKAAKYGSRSNKRRRLSAPNGTDHADQSVNEPTDASGDTTEDTGLGSMKWECLAVSLKDVQEIIASFHKTKDDNEKVLRDQLQEHLLPILEKQEESRKRKEQQRERELLSLAKMANAKRSSRIANKAEQQKQEEKAQEEAKVIQVQRAAAKKQEQQQLKIEKERDLRLISREKRLKEREARRLQHERELSQLSEDNRNGSGRISERRLQAEIEKNMRALEELEDEEEDWIFDCICGVYGQVDDGTHSVACEKCNVWQHSKCLGISETEAEKPEFHFVCQPCKRREQEAAAKPKTTIKLKVNRPADVASSPAKQPSKESDRQLSPTGHDGSVPSRGEPVLGQDIGALSESAITSRRSGSPTQPLGINGAKETSPEPKTPKAENDDADDGRAHHDATAEKSLANGHDHVPASPPRARTTPAPRDVSSPRHGNSSLLATPIISREHGIPGSAHSSFTLPAPEGGLSPTKHSPPAPRPQPPSIKTPALPAVLPPVATLSPSPRHQILTPPIKPAEPVRRPQPPGASPTAL</sequence>
<feature type="compositionally biased region" description="Polar residues" evidence="4">
    <location>
        <begin position="641"/>
        <end position="655"/>
    </location>
</feature>
<dbReference type="InterPro" id="IPR011011">
    <property type="entry name" value="Znf_FYVE_PHD"/>
</dbReference>
<dbReference type="PROSITE" id="PS01359">
    <property type="entry name" value="ZF_PHD_1"/>
    <property type="match status" value="1"/>
</dbReference>
<dbReference type="Pfam" id="PF00628">
    <property type="entry name" value="PHD"/>
    <property type="match status" value="1"/>
</dbReference>
<evidence type="ECO:0000259" key="5">
    <source>
        <dbReference type="SMART" id="SM00249"/>
    </source>
</evidence>
<dbReference type="InterPro" id="IPR001965">
    <property type="entry name" value="Znf_PHD"/>
</dbReference>
<dbReference type="InterPro" id="IPR019787">
    <property type="entry name" value="Znf_PHD-finger"/>
</dbReference>